<keyword evidence="2" id="KW-1185">Reference proteome</keyword>
<name>A0A841GSA2_9BACT</name>
<reference evidence="1 2" key="1">
    <citation type="submission" date="2020-08" db="EMBL/GenBank/DDBJ databases">
        <title>Genomic Encyclopedia of Type Strains, Phase IV (KMG-IV): sequencing the most valuable type-strain genomes for metagenomic binning, comparative biology and taxonomic classification.</title>
        <authorList>
            <person name="Goeker M."/>
        </authorList>
    </citation>
    <scope>NUCLEOTIDE SEQUENCE [LARGE SCALE GENOMIC DNA]</scope>
    <source>
        <strain evidence="1 2">DSM 29007</strain>
    </source>
</reference>
<gene>
    <name evidence="1" type="ORF">HNQ61_000834</name>
</gene>
<protein>
    <submittedName>
        <fullName evidence="1">Uncharacterized protein</fullName>
    </submittedName>
</protein>
<dbReference type="AlphaFoldDB" id="A0A841GSA2"/>
<evidence type="ECO:0000313" key="1">
    <source>
        <dbReference type="EMBL" id="MBB6069219.1"/>
    </source>
</evidence>
<proteinExistence type="predicted"/>
<organism evidence="1 2">
    <name type="scientific">Longimicrobium terrae</name>
    <dbReference type="NCBI Taxonomy" id="1639882"/>
    <lineage>
        <taxon>Bacteria</taxon>
        <taxon>Pseudomonadati</taxon>
        <taxon>Gemmatimonadota</taxon>
        <taxon>Longimicrobiia</taxon>
        <taxon>Longimicrobiales</taxon>
        <taxon>Longimicrobiaceae</taxon>
        <taxon>Longimicrobium</taxon>
    </lineage>
</organism>
<dbReference type="RefSeq" id="WP_170038035.1">
    <property type="nucleotide sequence ID" value="NZ_JABDTL010000002.1"/>
</dbReference>
<accession>A0A841GSA2</accession>
<evidence type="ECO:0000313" key="2">
    <source>
        <dbReference type="Proteomes" id="UP000582837"/>
    </source>
</evidence>
<dbReference type="Proteomes" id="UP000582837">
    <property type="component" value="Unassembled WGS sequence"/>
</dbReference>
<dbReference type="EMBL" id="JACHIA010000002">
    <property type="protein sequence ID" value="MBB6069219.1"/>
    <property type="molecule type" value="Genomic_DNA"/>
</dbReference>
<sequence length="71" mass="7869">MASPICPDCQRPLEGGFMLSNDGTSPTVGMWVQGAPEKGRWTGLKLKGKRQLPVYGWRCPSCMQVRLYAPE</sequence>
<comment type="caution">
    <text evidence="1">The sequence shown here is derived from an EMBL/GenBank/DDBJ whole genome shotgun (WGS) entry which is preliminary data.</text>
</comment>